<accession>A0ACC0U752</accession>
<evidence type="ECO:0000313" key="2">
    <source>
        <dbReference type="Proteomes" id="UP001207468"/>
    </source>
</evidence>
<dbReference type="Proteomes" id="UP001207468">
    <property type="component" value="Unassembled WGS sequence"/>
</dbReference>
<name>A0ACC0U752_9AGAM</name>
<reference evidence="1" key="1">
    <citation type="submission" date="2021-03" db="EMBL/GenBank/DDBJ databases">
        <title>Evolutionary priming and transition to the ectomycorrhizal habit in an iconic lineage of mushroom-forming fungi: is preadaptation a requirement?</title>
        <authorList>
            <consortium name="DOE Joint Genome Institute"/>
            <person name="Looney B.P."/>
            <person name="Miyauchi S."/>
            <person name="Morin E."/>
            <person name="Drula E."/>
            <person name="Courty P.E."/>
            <person name="Chicoki N."/>
            <person name="Fauchery L."/>
            <person name="Kohler A."/>
            <person name="Kuo A."/>
            <person name="LaButti K."/>
            <person name="Pangilinan J."/>
            <person name="Lipzen A."/>
            <person name="Riley R."/>
            <person name="Andreopoulos W."/>
            <person name="He G."/>
            <person name="Johnson J."/>
            <person name="Barry K.W."/>
            <person name="Grigoriev I.V."/>
            <person name="Nagy L."/>
            <person name="Hibbett D."/>
            <person name="Henrissat B."/>
            <person name="Matheny P.B."/>
            <person name="Labbe J."/>
            <person name="Martin A.F."/>
        </authorList>
    </citation>
    <scope>NUCLEOTIDE SEQUENCE</scope>
    <source>
        <strain evidence="1">BPL698</strain>
    </source>
</reference>
<organism evidence="1 2">
    <name type="scientific">Russula earlei</name>
    <dbReference type="NCBI Taxonomy" id="71964"/>
    <lineage>
        <taxon>Eukaryota</taxon>
        <taxon>Fungi</taxon>
        <taxon>Dikarya</taxon>
        <taxon>Basidiomycota</taxon>
        <taxon>Agaricomycotina</taxon>
        <taxon>Agaricomycetes</taxon>
        <taxon>Russulales</taxon>
        <taxon>Russulaceae</taxon>
        <taxon>Russula</taxon>
    </lineage>
</organism>
<sequence length="474" mass="50524">MAVRPDPGTRPITTPDLPPWTAPPTPILYVGRPPSAAGTARDDVGSTRPRLSQLLSASTPVISRPPGPFDPPPPDRAESRRTTSLARVALKYGISVTELRRANQLWASDSIHLRQVLYIPLDKAHHADLGTMASLLAQNADGEDADSRVGVPSRSTHLGRIPSASLSFFPPPTSRPSTPPSEARFASRLQPRSHSPAAVGAPSSRGPNAPSGGLRANALSSFFSILPINASTRDEIMSRLSMDSASNSTITGTPSDEADHELTAVPKVPSGKRIANASGSIPAPLATADSQRKSTARTWLSDSSTTPYGYREPYLRDVEQIALASSPIHTTQMQPAAAMQLPESMMTRSPPKGPPPSDPHDGAWRPSGGDHRRIRWREGRLKLVTGGDRSDMSRSQRLREIGTDFQTFGTPCGTLTHLARQSAPCRAPFGKEALASSSVTTSSSVASFLVGVSRLTPRELEGFLVEPPPGADRI</sequence>
<protein>
    <submittedName>
        <fullName evidence="1">Uncharacterized protein</fullName>
    </submittedName>
</protein>
<comment type="caution">
    <text evidence="1">The sequence shown here is derived from an EMBL/GenBank/DDBJ whole genome shotgun (WGS) entry which is preliminary data.</text>
</comment>
<gene>
    <name evidence="1" type="ORF">F5148DRAFT_1149727</name>
</gene>
<evidence type="ECO:0000313" key="1">
    <source>
        <dbReference type="EMBL" id="KAI9507476.1"/>
    </source>
</evidence>
<dbReference type="EMBL" id="JAGFNK010000124">
    <property type="protein sequence ID" value="KAI9507476.1"/>
    <property type="molecule type" value="Genomic_DNA"/>
</dbReference>
<proteinExistence type="predicted"/>
<keyword evidence="2" id="KW-1185">Reference proteome</keyword>